<gene>
    <name evidence="3" type="ORF">DRV84_07455</name>
</gene>
<sequence>MRRLVASLALCALLAACGTAADLDEAPVPLGDFRLGHTVVVAPNLTKGPLSREADVDEWTAVVRAAVEDRFGRYEGPRYYHFGISVEGYVLAQPGLPLVASPRSALILRLTVWDDAAGEKLNPEPRTVTVTEAPSPQTVIGSGLTQDRETQMENLAISAAKEIERWLVRQNRWEGWFGGRAANGPGPEAPASGDGAPAEAAPQARPAELDGAAPGAAGTAG</sequence>
<keyword evidence="2" id="KW-0732">Signal</keyword>
<evidence type="ECO:0000256" key="1">
    <source>
        <dbReference type="SAM" id="MobiDB-lite"/>
    </source>
</evidence>
<proteinExistence type="predicted"/>
<dbReference type="OrthoDB" id="7834608at2"/>
<feature type="region of interest" description="Disordered" evidence="1">
    <location>
        <begin position="178"/>
        <end position="221"/>
    </location>
</feature>
<organism evidence="3 4">
    <name type="scientific">Rhodosalinus sediminis</name>
    <dbReference type="NCBI Taxonomy" id="1940533"/>
    <lineage>
        <taxon>Bacteria</taxon>
        <taxon>Pseudomonadati</taxon>
        <taxon>Pseudomonadota</taxon>
        <taxon>Alphaproteobacteria</taxon>
        <taxon>Rhodobacterales</taxon>
        <taxon>Paracoccaceae</taxon>
        <taxon>Rhodosalinus</taxon>
    </lineage>
</organism>
<evidence type="ECO:0008006" key="5">
    <source>
        <dbReference type="Google" id="ProtNLM"/>
    </source>
</evidence>
<evidence type="ECO:0000313" key="3">
    <source>
        <dbReference type="EMBL" id="REC57280.1"/>
    </source>
</evidence>
<dbReference type="EMBL" id="QOHR01000007">
    <property type="protein sequence ID" value="REC57280.1"/>
    <property type="molecule type" value="Genomic_DNA"/>
</dbReference>
<protein>
    <recommendedName>
        <fullName evidence="5">DUF3313 domain-containing protein</fullName>
    </recommendedName>
</protein>
<reference evidence="3 4" key="1">
    <citation type="journal article" date="2017" name="Int. J. Syst. Evol. Microbiol.">
        <title>Rhodosalinus sediminis gen. nov., sp. nov., isolated from marine saltern.</title>
        <authorList>
            <person name="Guo L.Y."/>
            <person name="Ling S.K."/>
            <person name="Li C.M."/>
            <person name="Chen G.J."/>
            <person name="Du Z.J."/>
        </authorList>
    </citation>
    <scope>NUCLEOTIDE SEQUENCE [LARGE SCALE GENOMIC DNA]</scope>
    <source>
        <strain evidence="3 4">WDN1C137</strain>
    </source>
</reference>
<accession>A0A3D9BUS0</accession>
<dbReference type="RefSeq" id="WP_115979266.1">
    <property type="nucleotide sequence ID" value="NZ_QOHR01000007.1"/>
</dbReference>
<name>A0A3D9BUS0_9RHOB</name>
<evidence type="ECO:0000256" key="2">
    <source>
        <dbReference type="SAM" id="SignalP"/>
    </source>
</evidence>
<dbReference type="Proteomes" id="UP000257131">
    <property type="component" value="Unassembled WGS sequence"/>
</dbReference>
<evidence type="ECO:0000313" key="4">
    <source>
        <dbReference type="Proteomes" id="UP000257131"/>
    </source>
</evidence>
<dbReference type="AlphaFoldDB" id="A0A3D9BUS0"/>
<feature type="signal peptide" evidence="2">
    <location>
        <begin position="1"/>
        <end position="21"/>
    </location>
</feature>
<feature type="compositionally biased region" description="Low complexity" evidence="1">
    <location>
        <begin position="196"/>
        <end position="221"/>
    </location>
</feature>
<comment type="caution">
    <text evidence="3">The sequence shown here is derived from an EMBL/GenBank/DDBJ whole genome shotgun (WGS) entry which is preliminary data.</text>
</comment>
<keyword evidence="4" id="KW-1185">Reference proteome</keyword>
<dbReference type="PROSITE" id="PS51257">
    <property type="entry name" value="PROKAR_LIPOPROTEIN"/>
    <property type="match status" value="1"/>
</dbReference>
<feature type="chain" id="PRO_5017655763" description="DUF3313 domain-containing protein" evidence="2">
    <location>
        <begin position="22"/>
        <end position="221"/>
    </location>
</feature>